<dbReference type="Proteomes" id="UP000215828">
    <property type="component" value="Unassembled WGS sequence"/>
</dbReference>
<organism evidence="3 4">
    <name type="scientific">Lactobacillus taiwanensis</name>
    <dbReference type="NCBI Taxonomy" id="508451"/>
    <lineage>
        <taxon>Bacteria</taxon>
        <taxon>Bacillati</taxon>
        <taxon>Bacillota</taxon>
        <taxon>Bacilli</taxon>
        <taxon>Lactobacillales</taxon>
        <taxon>Lactobacillaceae</taxon>
        <taxon>Lactobacillus</taxon>
    </lineage>
</organism>
<dbReference type="EMBL" id="NGNV01000004">
    <property type="protein sequence ID" value="OYR88877.1"/>
    <property type="molecule type" value="Genomic_DNA"/>
</dbReference>
<comment type="caution">
    <text evidence="3">The sequence shown here is derived from an EMBL/GenBank/DDBJ whole genome shotgun (WGS) entry which is preliminary data.</text>
</comment>
<dbReference type="EMBL" id="NGNX01000002">
    <property type="protein sequence ID" value="OYR93337.1"/>
    <property type="molecule type" value="Genomic_DNA"/>
</dbReference>
<reference evidence="3 4" key="1">
    <citation type="submission" date="2017-04" db="EMBL/GenBank/DDBJ databases">
        <authorList>
            <person name="Afonso C.L."/>
            <person name="Miller P.J."/>
            <person name="Scott M.A."/>
            <person name="Spackman E."/>
            <person name="Goraichik I."/>
            <person name="Dimitrov K.M."/>
            <person name="Suarez D.L."/>
            <person name="Swayne D.E."/>
        </authorList>
    </citation>
    <scope>NUCLEOTIDE SEQUENCE [LARGE SCALE GENOMIC DNA]</scope>
    <source>
        <strain evidence="3 4">609q</strain>
    </source>
</reference>
<keyword evidence="1" id="KW-0812">Transmembrane</keyword>
<feature type="transmembrane region" description="Helical" evidence="1">
    <location>
        <begin position="7"/>
        <end position="27"/>
    </location>
</feature>
<evidence type="ECO:0000313" key="4">
    <source>
        <dbReference type="Proteomes" id="UP000215828"/>
    </source>
</evidence>
<dbReference type="Proteomes" id="UP000216316">
    <property type="component" value="Unassembled WGS sequence"/>
</dbReference>
<keyword evidence="1" id="KW-0472">Membrane</keyword>
<dbReference type="RefSeq" id="WP_094496964.1">
    <property type="nucleotide sequence ID" value="NZ_NGNV01000004.1"/>
</dbReference>
<keyword evidence="5" id="KW-1185">Reference proteome</keyword>
<reference evidence="2 5" key="2">
    <citation type="submission" date="2017-05" db="EMBL/GenBank/DDBJ databases">
        <authorList>
            <person name="Lin X.B."/>
            <person name="Stothard P."/>
            <person name="Tasseva G."/>
            <person name="Walter J."/>
        </authorList>
    </citation>
    <scope>NUCLEOTIDE SEQUENCE [LARGE SCALE GENOMIC DNA]</scope>
    <source>
        <strain evidence="2 5">609u</strain>
    </source>
</reference>
<sequence length="129" mass="15040">MKQNKYFPVIYGVISALIAFIAVFFIAQRTFHFSLPMAVLSAGIFAAFFYVLSYFRGHASYEIKAIVAKYHLTDQDLAKITGMKASDFPIYHNKLQLIIPKRQWPEVLNALQEYDKQHKDDINNQYERK</sequence>
<name>A0A256LL20_9LACO</name>
<feature type="transmembrane region" description="Helical" evidence="1">
    <location>
        <begin position="33"/>
        <end position="55"/>
    </location>
</feature>
<accession>A0A256LL20</accession>
<evidence type="ECO:0000313" key="2">
    <source>
        <dbReference type="EMBL" id="OYR88877.1"/>
    </source>
</evidence>
<gene>
    <name evidence="2" type="ORF">CBF53_01645</name>
    <name evidence="3" type="ORF">CBF70_00525</name>
</gene>
<dbReference type="AlphaFoldDB" id="A0A256LL20"/>
<proteinExistence type="predicted"/>
<reference evidence="4 5" key="3">
    <citation type="submission" date="2017-09" db="EMBL/GenBank/DDBJ databases">
        <title>Tripartite evolution among Lactobacillus johnsonii, Lactobacillus taiwanensis, Lactobacillus reuteri and their rodent host.</title>
        <authorList>
            <person name="Wang T."/>
            <person name="Knowles S."/>
            <person name="Cheng C."/>
        </authorList>
    </citation>
    <scope>NUCLEOTIDE SEQUENCE [LARGE SCALE GENOMIC DNA]</scope>
    <source>
        <strain evidence="3 4">609q</strain>
        <strain evidence="2 5">609u</strain>
    </source>
</reference>
<protein>
    <submittedName>
        <fullName evidence="3">Uncharacterized protein</fullName>
    </submittedName>
</protein>
<evidence type="ECO:0000313" key="5">
    <source>
        <dbReference type="Proteomes" id="UP000216316"/>
    </source>
</evidence>
<evidence type="ECO:0000256" key="1">
    <source>
        <dbReference type="SAM" id="Phobius"/>
    </source>
</evidence>
<evidence type="ECO:0000313" key="3">
    <source>
        <dbReference type="EMBL" id="OYR93337.1"/>
    </source>
</evidence>
<keyword evidence="1" id="KW-1133">Transmembrane helix</keyword>